<dbReference type="Proteomes" id="UP001596222">
    <property type="component" value="Unassembled WGS sequence"/>
</dbReference>
<evidence type="ECO:0000313" key="2">
    <source>
        <dbReference type="EMBL" id="MFC5147194.1"/>
    </source>
</evidence>
<comment type="caution">
    <text evidence="2">The sequence shown here is derived from an EMBL/GenBank/DDBJ whole genome shotgun (WGS) entry which is preliminary data.</text>
</comment>
<dbReference type="GO" id="GO:0004519">
    <property type="term" value="F:endonuclease activity"/>
    <property type="evidence" value="ECO:0007669"/>
    <property type="project" value="UniProtKB-KW"/>
</dbReference>
<keyword evidence="2" id="KW-0255">Endonuclease</keyword>
<keyword evidence="2" id="KW-0540">Nuclease</keyword>
<reference evidence="3" key="1">
    <citation type="journal article" date="2019" name="Int. J. Syst. Evol. Microbiol.">
        <title>The Global Catalogue of Microorganisms (GCM) 10K type strain sequencing project: providing services to taxonomists for standard genome sequencing and annotation.</title>
        <authorList>
            <consortium name="The Broad Institute Genomics Platform"/>
            <consortium name="The Broad Institute Genome Sequencing Center for Infectious Disease"/>
            <person name="Wu L."/>
            <person name="Ma J."/>
        </authorList>
    </citation>
    <scope>NUCLEOTIDE SEQUENCE [LARGE SCALE GENOMIC DNA]</scope>
    <source>
        <strain evidence="3">CGMCC 4.1641</strain>
    </source>
</reference>
<dbReference type="EMBL" id="JBHSKJ010000012">
    <property type="protein sequence ID" value="MFC5147194.1"/>
    <property type="molecule type" value="Genomic_DNA"/>
</dbReference>
<dbReference type="Pfam" id="PF14528">
    <property type="entry name" value="LAGLIDADG_3"/>
    <property type="match status" value="1"/>
</dbReference>
<evidence type="ECO:0000259" key="1">
    <source>
        <dbReference type="Pfam" id="PF14528"/>
    </source>
</evidence>
<feature type="domain" description="Homing endonuclease LAGLIDADG" evidence="1">
    <location>
        <begin position="112"/>
        <end position="175"/>
    </location>
</feature>
<dbReference type="InterPro" id="IPR027434">
    <property type="entry name" value="Homing_endonucl"/>
</dbReference>
<protein>
    <submittedName>
        <fullName evidence="2">LAGLIDADG family homing endonuclease</fullName>
    </submittedName>
</protein>
<evidence type="ECO:0000313" key="3">
    <source>
        <dbReference type="Proteomes" id="UP001596222"/>
    </source>
</evidence>
<organism evidence="2 3">
    <name type="scientific">Streptomyces aureoversilis</name>
    <dbReference type="NCBI Taxonomy" id="67277"/>
    <lineage>
        <taxon>Bacteria</taxon>
        <taxon>Bacillati</taxon>
        <taxon>Actinomycetota</taxon>
        <taxon>Actinomycetes</taxon>
        <taxon>Kitasatosporales</taxon>
        <taxon>Streptomycetaceae</taxon>
        <taxon>Streptomyces</taxon>
    </lineage>
</organism>
<keyword evidence="3" id="KW-1185">Reference proteome</keyword>
<dbReference type="SUPFAM" id="SSF55608">
    <property type="entry name" value="Homing endonucleases"/>
    <property type="match status" value="1"/>
</dbReference>
<proteinExistence type="predicted"/>
<dbReference type="Gene3D" id="3.10.28.10">
    <property type="entry name" value="Homing endonucleases"/>
    <property type="match status" value="1"/>
</dbReference>
<sequence>MTFMDLEDPRYAYMFGFLQADGHLQAGAGQKGRLTVEISHRDIGMLRAFQQLCPYNSTITERTRATNFSASHHSAIWTLCALEARDRLVELGIPYGKKSTRVTPPRVPFSHRDYLRGIIDADGAVGFTSQGLPFVSLATTSTAIATYLCHYTQVTLGIHKLTSRNARDGAYNIMYMREAGVTLAAHLYYPGSLALERKRSAAAQVSAWVRPAHMNPPRPRRSWTQLEDRILLDTPTNAEAAEKLGRSQQSCNLRRWRLRKNQAARAE</sequence>
<dbReference type="RefSeq" id="WP_382044675.1">
    <property type="nucleotide sequence ID" value="NZ_JBHSKJ010000012.1"/>
</dbReference>
<accession>A0ABW0A661</accession>
<gene>
    <name evidence="2" type="ORF">ACFPP6_21205</name>
</gene>
<dbReference type="InterPro" id="IPR004860">
    <property type="entry name" value="LAGLIDADG_dom"/>
</dbReference>
<name>A0ABW0A661_9ACTN</name>
<keyword evidence="2" id="KW-0378">Hydrolase</keyword>